<dbReference type="Proteomes" id="UP000054995">
    <property type="component" value="Unassembled WGS sequence"/>
</dbReference>
<name>A0A0V1FK79_TRIPS</name>
<feature type="compositionally biased region" description="Basic and acidic residues" evidence="1">
    <location>
        <begin position="7"/>
        <end position="19"/>
    </location>
</feature>
<feature type="compositionally biased region" description="Polar residues" evidence="1">
    <location>
        <begin position="22"/>
        <end position="31"/>
    </location>
</feature>
<reference evidence="2 3" key="1">
    <citation type="submission" date="2015-01" db="EMBL/GenBank/DDBJ databases">
        <title>Evolution of Trichinella species and genotypes.</title>
        <authorList>
            <person name="Korhonen P.K."/>
            <person name="Edoardo P."/>
            <person name="Giuseppe L.R."/>
            <person name="Gasser R.B."/>
        </authorList>
    </citation>
    <scope>NUCLEOTIDE SEQUENCE [LARGE SCALE GENOMIC DNA]</scope>
    <source>
        <strain evidence="2">ISS470</strain>
    </source>
</reference>
<evidence type="ECO:0000256" key="1">
    <source>
        <dbReference type="SAM" id="MobiDB-lite"/>
    </source>
</evidence>
<protein>
    <submittedName>
        <fullName evidence="2">Uncharacterized protein</fullName>
    </submittedName>
</protein>
<dbReference type="EMBL" id="JYDT01000073">
    <property type="protein sequence ID" value="KRY86370.1"/>
    <property type="molecule type" value="Genomic_DNA"/>
</dbReference>
<accession>A0A0V1FK79</accession>
<proteinExistence type="predicted"/>
<comment type="caution">
    <text evidence="2">The sequence shown here is derived from an EMBL/GenBank/DDBJ whole genome shotgun (WGS) entry which is preliminary data.</text>
</comment>
<keyword evidence="3" id="KW-1185">Reference proteome</keyword>
<organism evidence="2 3">
    <name type="scientific">Trichinella pseudospiralis</name>
    <name type="common">Parasitic roundworm</name>
    <dbReference type="NCBI Taxonomy" id="6337"/>
    <lineage>
        <taxon>Eukaryota</taxon>
        <taxon>Metazoa</taxon>
        <taxon>Ecdysozoa</taxon>
        <taxon>Nematoda</taxon>
        <taxon>Enoplea</taxon>
        <taxon>Dorylaimia</taxon>
        <taxon>Trichinellida</taxon>
        <taxon>Trichinellidae</taxon>
        <taxon>Trichinella</taxon>
    </lineage>
</organism>
<evidence type="ECO:0000313" key="3">
    <source>
        <dbReference type="Proteomes" id="UP000054995"/>
    </source>
</evidence>
<feature type="compositionally biased region" description="Basic and acidic residues" evidence="1">
    <location>
        <begin position="32"/>
        <end position="49"/>
    </location>
</feature>
<sequence length="200" mass="22162">MNFESFPYHKDKQAEHPDDTVDNFSSGQVDVSQDRVDFGNEQSQPKRSDTAAKAKTLLFRGRALLASVVRRIMYRLHSKFDAAFIVLSSVGGVGISSGRRMDNGALLTNVRKALAPLCFCFTKGKWKARQFGAGRVCESVKATPSASSSECVAVEFGQVRPRAWADQLGAWFGYLFRTMSGRTSHFFANDVLVDHTSDRP</sequence>
<feature type="region of interest" description="Disordered" evidence="1">
    <location>
        <begin position="1"/>
        <end position="49"/>
    </location>
</feature>
<dbReference type="OrthoDB" id="5920468at2759"/>
<evidence type="ECO:0000313" key="2">
    <source>
        <dbReference type="EMBL" id="KRY86370.1"/>
    </source>
</evidence>
<gene>
    <name evidence="2" type="ORF">T4D_13407</name>
</gene>
<dbReference type="AlphaFoldDB" id="A0A0V1FK79"/>